<reference evidence="1 2" key="1">
    <citation type="submission" date="2019-01" db="EMBL/GenBank/DDBJ databases">
        <title>Fusobacterium necrophorum Isolated From the Uterus of Dairy Cows.</title>
        <authorList>
            <person name="Francis A.M."/>
        </authorList>
    </citation>
    <scope>NUCLEOTIDE SEQUENCE [LARGE SCALE GENOMIC DNA]</scope>
    <source>
        <strain evidence="1 2">KG35</strain>
    </source>
</reference>
<gene>
    <name evidence="1" type="ORF">EPT53_08070</name>
</gene>
<dbReference type="Proteomes" id="UP000289216">
    <property type="component" value="Unassembled WGS sequence"/>
</dbReference>
<dbReference type="RefSeq" id="WP_129491416.1">
    <property type="nucleotide sequence ID" value="NZ_SBAP01000020.1"/>
</dbReference>
<protein>
    <recommendedName>
        <fullName evidence="3">SpoVT-AbrB domain-containing protein</fullName>
    </recommendedName>
</protein>
<evidence type="ECO:0008006" key="3">
    <source>
        <dbReference type="Google" id="ProtNLM"/>
    </source>
</evidence>
<evidence type="ECO:0000313" key="2">
    <source>
        <dbReference type="Proteomes" id="UP000289216"/>
    </source>
</evidence>
<proteinExistence type="predicted"/>
<dbReference type="EMBL" id="SBAP01000020">
    <property type="protein sequence ID" value="RXZ68959.1"/>
    <property type="molecule type" value="Genomic_DNA"/>
</dbReference>
<sequence length="66" mass="7873">MEKYMRILKIIFANDGKGRVSPKLSIPKNWLDQIGISINEREVEVQFNEQKKEIVIKKKKQEDRDE</sequence>
<name>A0A4Q2KVL3_9FUSO</name>
<comment type="caution">
    <text evidence="1">The sequence shown here is derived from an EMBL/GenBank/DDBJ whole genome shotgun (WGS) entry which is preliminary data.</text>
</comment>
<organism evidence="1 2">
    <name type="scientific">Fusobacterium necrophorum</name>
    <dbReference type="NCBI Taxonomy" id="859"/>
    <lineage>
        <taxon>Bacteria</taxon>
        <taxon>Fusobacteriati</taxon>
        <taxon>Fusobacteriota</taxon>
        <taxon>Fusobacteriia</taxon>
        <taxon>Fusobacteriales</taxon>
        <taxon>Fusobacteriaceae</taxon>
        <taxon>Fusobacterium</taxon>
    </lineage>
</organism>
<accession>A0A4Q2KVL3</accession>
<dbReference type="AlphaFoldDB" id="A0A4Q2KVL3"/>
<evidence type="ECO:0000313" key="1">
    <source>
        <dbReference type="EMBL" id="RXZ68959.1"/>
    </source>
</evidence>